<sequence length="145" mass="16754">MGKDRSFLPDTVTEDFVDDVKDKVEELRMTYPKMSEQELEDEAFQQTMCRDEIPNRPVGYGLGVKKGDIFGVCGVLRKEGWEWLHRNVEKGVLLRMSALMWASWRCRNLTMLDNELPDVVMLAAGYCKLGQDYEDYASKFFKPVG</sequence>
<proteinExistence type="predicted"/>
<reference evidence="1" key="1">
    <citation type="journal article" date="2017" name="Nature">
        <title>The genome of Chenopodium quinoa.</title>
        <authorList>
            <person name="Jarvis D.E."/>
            <person name="Ho Y.S."/>
            <person name="Lightfoot D.J."/>
            <person name="Schmoeckel S.M."/>
            <person name="Li B."/>
            <person name="Borm T.J.A."/>
            <person name="Ohyanagi H."/>
            <person name="Mineta K."/>
            <person name="Michell C.T."/>
            <person name="Saber N."/>
            <person name="Kharbatia N.M."/>
            <person name="Rupper R.R."/>
            <person name="Sharp A.R."/>
            <person name="Dally N."/>
            <person name="Boughton B.A."/>
            <person name="Woo Y.H."/>
            <person name="Gao G."/>
            <person name="Schijlen E.G.W.M."/>
            <person name="Guo X."/>
            <person name="Momin A.A."/>
            <person name="Negrao S."/>
            <person name="Al-Babili S."/>
            <person name="Gehring C."/>
            <person name="Roessner U."/>
            <person name="Jung C."/>
            <person name="Murphy K."/>
            <person name="Arold S.T."/>
            <person name="Gojobori T."/>
            <person name="van der Linden C.G."/>
            <person name="van Loo E.N."/>
            <person name="Jellen E.N."/>
            <person name="Maughan P.J."/>
            <person name="Tester M."/>
        </authorList>
    </citation>
    <scope>NUCLEOTIDE SEQUENCE [LARGE SCALE GENOMIC DNA]</scope>
    <source>
        <strain evidence="1">cv. PI 614886</strain>
    </source>
</reference>
<accession>A0A803MPA1</accession>
<dbReference type="EnsemblPlants" id="AUR62033102-RA">
    <property type="protein sequence ID" value="AUR62033102-RA:cds"/>
    <property type="gene ID" value="AUR62033102"/>
</dbReference>
<organism evidence="1 2">
    <name type="scientific">Chenopodium quinoa</name>
    <name type="common">Quinoa</name>
    <dbReference type="NCBI Taxonomy" id="63459"/>
    <lineage>
        <taxon>Eukaryota</taxon>
        <taxon>Viridiplantae</taxon>
        <taxon>Streptophyta</taxon>
        <taxon>Embryophyta</taxon>
        <taxon>Tracheophyta</taxon>
        <taxon>Spermatophyta</taxon>
        <taxon>Magnoliopsida</taxon>
        <taxon>eudicotyledons</taxon>
        <taxon>Gunneridae</taxon>
        <taxon>Pentapetalae</taxon>
        <taxon>Caryophyllales</taxon>
        <taxon>Chenopodiaceae</taxon>
        <taxon>Chenopodioideae</taxon>
        <taxon>Atripliceae</taxon>
        <taxon>Chenopodium</taxon>
    </lineage>
</organism>
<keyword evidence="2" id="KW-1185">Reference proteome</keyword>
<name>A0A803MPA1_CHEQI</name>
<dbReference type="Proteomes" id="UP000596660">
    <property type="component" value="Unplaced"/>
</dbReference>
<dbReference type="AlphaFoldDB" id="A0A803MPA1"/>
<evidence type="ECO:0000313" key="2">
    <source>
        <dbReference type="Proteomes" id="UP000596660"/>
    </source>
</evidence>
<dbReference type="Gramene" id="AUR62033102-RA">
    <property type="protein sequence ID" value="AUR62033102-RA:cds"/>
    <property type="gene ID" value="AUR62033102"/>
</dbReference>
<reference evidence="1" key="2">
    <citation type="submission" date="2021-03" db="UniProtKB">
        <authorList>
            <consortium name="EnsemblPlants"/>
        </authorList>
    </citation>
    <scope>IDENTIFICATION</scope>
</reference>
<evidence type="ECO:0000313" key="1">
    <source>
        <dbReference type="EnsemblPlants" id="AUR62033102-RA:cds"/>
    </source>
</evidence>
<protein>
    <submittedName>
        <fullName evidence="1">Uncharacterized protein</fullName>
    </submittedName>
</protein>